<feature type="region of interest" description="Disordered" evidence="1">
    <location>
        <begin position="62"/>
        <end position="104"/>
    </location>
</feature>
<keyword evidence="3" id="KW-1185">Reference proteome</keyword>
<dbReference type="AlphaFoldDB" id="A0AAV2G1Q0"/>
<evidence type="ECO:0000256" key="1">
    <source>
        <dbReference type="SAM" id="MobiDB-lite"/>
    </source>
</evidence>
<protein>
    <submittedName>
        <fullName evidence="2">Uncharacterized protein</fullName>
    </submittedName>
</protein>
<reference evidence="2 3" key="1">
    <citation type="submission" date="2024-04" db="EMBL/GenBank/DDBJ databases">
        <authorList>
            <person name="Fracassetti M."/>
        </authorList>
    </citation>
    <scope>NUCLEOTIDE SEQUENCE [LARGE SCALE GENOMIC DNA]</scope>
</reference>
<evidence type="ECO:0000313" key="3">
    <source>
        <dbReference type="Proteomes" id="UP001497516"/>
    </source>
</evidence>
<gene>
    <name evidence="2" type="ORF">LTRI10_LOCUS44421</name>
</gene>
<organism evidence="2 3">
    <name type="scientific">Linum trigynum</name>
    <dbReference type="NCBI Taxonomy" id="586398"/>
    <lineage>
        <taxon>Eukaryota</taxon>
        <taxon>Viridiplantae</taxon>
        <taxon>Streptophyta</taxon>
        <taxon>Embryophyta</taxon>
        <taxon>Tracheophyta</taxon>
        <taxon>Spermatophyta</taxon>
        <taxon>Magnoliopsida</taxon>
        <taxon>eudicotyledons</taxon>
        <taxon>Gunneridae</taxon>
        <taxon>Pentapetalae</taxon>
        <taxon>rosids</taxon>
        <taxon>fabids</taxon>
        <taxon>Malpighiales</taxon>
        <taxon>Linaceae</taxon>
        <taxon>Linum</taxon>
    </lineage>
</organism>
<proteinExistence type="predicted"/>
<feature type="compositionally biased region" description="Basic and acidic residues" evidence="1">
    <location>
        <begin position="84"/>
        <end position="93"/>
    </location>
</feature>
<dbReference type="Proteomes" id="UP001497516">
    <property type="component" value="Chromosome 7"/>
</dbReference>
<evidence type="ECO:0000313" key="2">
    <source>
        <dbReference type="EMBL" id="CAL1404584.1"/>
    </source>
</evidence>
<sequence length="104" mass="11485">MVINVTRIIESSKTEPQNRTSSFHSRLVNNNAMYCRKVSLSAITMIGKIKVGLLGNKYGPRSNPMGSAQGRLLEIHGRGPSRAQPEKSKEAHGGQEPWAGRRAW</sequence>
<name>A0AAV2G1Q0_9ROSI</name>
<dbReference type="EMBL" id="OZ034820">
    <property type="protein sequence ID" value="CAL1404584.1"/>
    <property type="molecule type" value="Genomic_DNA"/>
</dbReference>
<accession>A0AAV2G1Q0</accession>